<reference evidence="12" key="1">
    <citation type="journal article" date="2023" name="Mol. Phylogenet. Evol.">
        <title>Genome-scale phylogeny and comparative genomics of the fungal order Sordariales.</title>
        <authorList>
            <person name="Hensen N."/>
            <person name="Bonometti L."/>
            <person name="Westerberg I."/>
            <person name="Brannstrom I.O."/>
            <person name="Guillou S."/>
            <person name="Cros-Aarteil S."/>
            <person name="Calhoun S."/>
            <person name="Haridas S."/>
            <person name="Kuo A."/>
            <person name="Mondo S."/>
            <person name="Pangilinan J."/>
            <person name="Riley R."/>
            <person name="LaButti K."/>
            <person name="Andreopoulos B."/>
            <person name="Lipzen A."/>
            <person name="Chen C."/>
            <person name="Yan M."/>
            <person name="Daum C."/>
            <person name="Ng V."/>
            <person name="Clum A."/>
            <person name="Steindorff A."/>
            <person name="Ohm R.A."/>
            <person name="Martin F."/>
            <person name="Silar P."/>
            <person name="Natvig D.O."/>
            <person name="Lalanne C."/>
            <person name="Gautier V."/>
            <person name="Ament-Velasquez S.L."/>
            <person name="Kruys A."/>
            <person name="Hutchinson M.I."/>
            <person name="Powell A.J."/>
            <person name="Barry K."/>
            <person name="Miller A.N."/>
            <person name="Grigoriev I.V."/>
            <person name="Debuchy R."/>
            <person name="Gladieux P."/>
            <person name="Hiltunen Thoren M."/>
            <person name="Johannesson H."/>
        </authorList>
    </citation>
    <scope>NUCLEOTIDE SEQUENCE</scope>
    <source>
        <strain evidence="12">PSN324</strain>
    </source>
</reference>
<dbReference type="PANTHER" id="PTHR24305">
    <property type="entry name" value="CYTOCHROME P450"/>
    <property type="match status" value="1"/>
</dbReference>
<keyword evidence="11" id="KW-1133">Transmembrane helix</keyword>
<protein>
    <submittedName>
        <fullName evidence="12">Cytochrome P450</fullName>
    </submittedName>
</protein>
<dbReference type="PRINTS" id="PR00463">
    <property type="entry name" value="EP450I"/>
</dbReference>
<dbReference type="PRINTS" id="PR00385">
    <property type="entry name" value="P450"/>
</dbReference>
<dbReference type="Pfam" id="PF00067">
    <property type="entry name" value="p450"/>
    <property type="match status" value="1"/>
</dbReference>
<keyword evidence="3 8" id="KW-0349">Heme</keyword>
<dbReference type="PROSITE" id="PS00086">
    <property type="entry name" value="CYTOCHROME_P450"/>
    <property type="match status" value="1"/>
</dbReference>
<dbReference type="GO" id="GO:0009403">
    <property type="term" value="P:toxin biosynthetic process"/>
    <property type="evidence" value="ECO:0007669"/>
    <property type="project" value="UniProtKB-ARBA"/>
</dbReference>
<keyword evidence="11" id="KW-0472">Membrane</keyword>
<evidence type="ECO:0000256" key="1">
    <source>
        <dbReference type="ARBA" id="ARBA00001971"/>
    </source>
</evidence>
<evidence type="ECO:0000313" key="12">
    <source>
        <dbReference type="EMBL" id="KAK4466069.1"/>
    </source>
</evidence>
<dbReference type="InterPro" id="IPR036396">
    <property type="entry name" value="Cyt_P450_sf"/>
</dbReference>
<reference evidence="12" key="2">
    <citation type="submission" date="2023-06" db="EMBL/GenBank/DDBJ databases">
        <authorList>
            <consortium name="Lawrence Berkeley National Laboratory"/>
            <person name="Mondo S.J."/>
            <person name="Hensen N."/>
            <person name="Bonometti L."/>
            <person name="Westerberg I."/>
            <person name="Brannstrom I.O."/>
            <person name="Guillou S."/>
            <person name="Cros-Aarteil S."/>
            <person name="Calhoun S."/>
            <person name="Haridas S."/>
            <person name="Kuo A."/>
            <person name="Pangilinan J."/>
            <person name="Riley R."/>
            <person name="Labutti K."/>
            <person name="Andreopoulos B."/>
            <person name="Lipzen A."/>
            <person name="Chen C."/>
            <person name="Yanf M."/>
            <person name="Daum C."/>
            <person name="Ng V."/>
            <person name="Clum A."/>
            <person name="Steindorff A."/>
            <person name="Ohm R."/>
            <person name="Martin F."/>
            <person name="Silar P."/>
            <person name="Natvig D."/>
            <person name="Lalanne C."/>
            <person name="Gautier V."/>
            <person name="Ament-Velasquez S.L."/>
            <person name="Kruys A."/>
            <person name="Hutchinson M.I."/>
            <person name="Powell A.J."/>
            <person name="Barry K."/>
            <person name="Miller A.N."/>
            <person name="Grigoriev I.V."/>
            <person name="Debuchy R."/>
            <person name="Gladieux P."/>
            <person name="Thoren M.H."/>
            <person name="Johannesson H."/>
        </authorList>
    </citation>
    <scope>NUCLEOTIDE SEQUENCE</scope>
    <source>
        <strain evidence="12">PSN324</strain>
    </source>
</reference>
<evidence type="ECO:0000256" key="10">
    <source>
        <dbReference type="SAM" id="Coils"/>
    </source>
</evidence>
<dbReference type="GO" id="GO:0004497">
    <property type="term" value="F:monooxygenase activity"/>
    <property type="evidence" value="ECO:0007669"/>
    <property type="project" value="UniProtKB-KW"/>
</dbReference>
<dbReference type="InterPro" id="IPR002401">
    <property type="entry name" value="Cyt_P450_E_grp-I"/>
</dbReference>
<dbReference type="PANTHER" id="PTHR24305:SF230">
    <property type="entry name" value="P450, PUTATIVE (EUROFUNG)-RELATED"/>
    <property type="match status" value="1"/>
</dbReference>
<keyword evidence="11" id="KW-0812">Transmembrane</keyword>
<keyword evidence="5 9" id="KW-0560">Oxidoreductase</keyword>
<evidence type="ECO:0000313" key="13">
    <source>
        <dbReference type="Proteomes" id="UP001321749"/>
    </source>
</evidence>
<gene>
    <name evidence="12" type="ORF">QBC42DRAFT_217350</name>
</gene>
<keyword evidence="6 8" id="KW-0408">Iron</keyword>
<keyword evidence="4 8" id="KW-0479">Metal-binding</keyword>
<evidence type="ECO:0000256" key="2">
    <source>
        <dbReference type="ARBA" id="ARBA00010617"/>
    </source>
</evidence>
<feature type="binding site" description="axial binding residue" evidence="8">
    <location>
        <position position="442"/>
    </location>
    <ligand>
        <name>heme</name>
        <dbReference type="ChEBI" id="CHEBI:30413"/>
    </ligand>
    <ligandPart>
        <name>Fe</name>
        <dbReference type="ChEBI" id="CHEBI:18248"/>
    </ligandPart>
</feature>
<accession>A0AAV9HYV2</accession>
<evidence type="ECO:0000256" key="5">
    <source>
        <dbReference type="ARBA" id="ARBA00023002"/>
    </source>
</evidence>
<dbReference type="Gene3D" id="1.10.630.10">
    <property type="entry name" value="Cytochrome P450"/>
    <property type="match status" value="1"/>
</dbReference>
<evidence type="ECO:0000256" key="7">
    <source>
        <dbReference type="ARBA" id="ARBA00023033"/>
    </source>
</evidence>
<comment type="caution">
    <text evidence="12">The sequence shown here is derived from an EMBL/GenBank/DDBJ whole genome shotgun (WGS) entry which is preliminary data.</text>
</comment>
<dbReference type="EMBL" id="MU864934">
    <property type="protein sequence ID" value="KAK4466069.1"/>
    <property type="molecule type" value="Genomic_DNA"/>
</dbReference>
<keyword evidence="13" id="KW-1185">Reference proteome</keyword>
<dbReference type="SUPFAM" id="SSF48264">
    <property type="entry name" value="Cytochrome P450"/>
    <property type="match status" value="1"/>
</dbReference>
<sequence>MALLAFGLGNILILGITFTLLYTISYIIYNLFFHPLSHFPGPLLMRATRIGHSIPFCRGTLSFDVLSLHKKYGPTVRIAPNELAFASPQAWKDIMGYRGASGQEEMAKWDKFYRPVAEGGTTDIVNAGRDEHALLRRTMAHGFSDKSMREQQPVIQGYVDLLIRRLREHGRGGQAKVDLGAWYNYTTFDVIGDLAFGESFGCLDSSAYHPWVKAIFNVARLGVIFQSAVHWPWLAKILISLAPKKVVEERKEHMKLTIQKLKRRMETGEERADLVEGLLRKADEWGLTLAKLQANSSILIIGGSETTATLLSGVSFLLMTNPEALKKLTAEIRGAFKAEDEIDFASVSNLPYLLACLDEALRMYPPVPTGLPRVVPKGGASIAGNYVPENSIVAVHQWAMYHNDEHFKDPFSFHPERWLGDPAFAGDHKDAFQPFHLGTRNCLGRNLAYIEMRIILARVLWSFDIKIDQESLDWMSKQRIYNLWEKGPLYAYLTPVVR</sequence>
<dbReference type="InterPro" id="IPR050121">
    <property type="entry name" value="Cytochrome_P450_monoxygenase"/>
</dbReference>
<dbReference type="AlphaFoldDB" id="A0AAV9HYV2"/>
<dbReference type="GO" id="GO:0016705">
    <property type="term" value="F:oxidoreductase activity, acting on paired donors, with incorporation or reduction of molecular oxygen"/>
    <property type="evidence" value="ECO:0007669"/>
    <property type="project" value="InterPro"/>
</dbReference>
<feature type="transmembrane region" description="Helical" evidence="11">
    <location>
        <begin position="6"/>
        <end position="29"/>
    </location>
</feature>
<evidence type="ECO:0000256" key="6">
    <source>
        <dbReference type="ARBA" id="ARBA00023004"/>
    </source>
</evidence>
<dbReference type="InterPro" id="IPR017972">
    <property type="entry name" value="Cyt_P450_CS"/>
</dbReference>
<dbReference type="CDD" id="cd11058">
    <property type="entry name" value="CYP60B-like"/>
    <property type="match status" value="1"/>
</dbReference>
<dbReference type="Proteomes" id="UP001321749">
    <property type="component" value="Unassembled WGS sequence"/>
</dbReference>
<evidence type="ECO:0000256" key="3">
    <source>
        <dbReference type="ARBA" id="ARBA00022617"/>
    </source>
</evidence>
<feature type="coiled-coil region" evidence="10">
    <location>
        <begin position="244"/>
        <end position="278"/>
    </location>
</feature>
<evidence type="ECO:0000256" key="9">
    <source>
        <dbReference type="RuleBase" id="RU000461"/>
    </source>
</evidence>
<dbReference type="GO" id="GO:0005506">
    <property type="term" value="F:iron ion binding"/>
    <property type="evidence" value="ECO:0007669"/>
    <property type="project" value="InterPro"/>
</dbReference>
<keyword evidence="10" id="KW-0175">Coiled coil</keyword>
<organism evidence="12 13">
    <name type="scientific">Cladorrhinum samala</name>
    <dbReference type="NCBI Taxonomy" id="585594"/>
    <lineage>
        <taxon>Eukaryota</taxon>
        <taxon>Fungi</taxon>
        <taxon>Dikarya</taxon>
        <taxon>Ascomycota</taxon>
        <taxon>Pezizomycotina</taxon>
        <taxon>Sordariomycetes</taxon>
        <taxon>Sordariomycetidae</taxon>
        <taxon>Sordariales</taxon>
        <taxon>Podosporaceae</taxon>
        <taxon>Cladorrhinum</taxon>
    </lineage>
</organism>
<evidence type="ECO:0000256" key="4">
    <source>
        <dbReference type="ARBA" id="ARBA00022723"/>
    </source>
</evidence>
<evidence type="ECO:0000256" key="8">
    <source>
        <dbReference type="PIRSR" id="PIRSR602401-1"/>
    </source>
</evidence>
<dbReference type="GO" id="GO:0020037">
    <property type="term" value="F:heme binding"/>
    <property type="evidence" value="ECO:0007669"/>
    <property type="project" value="InterPro"/>
</dbReference>
<dbReference type="FunFam" id="1.10.630.10:FF:000047">
    <property type="entry name" value="Cytochrome P450 monooxygenase"/>
    <property type="match status" value="1"/>
</dbReference>
<keyword evidence="7 9" id="KW-0503">Monooxygenase</keyword>
<dbReference type="InterPro" id="IPR001128">
    <property type="entry name" value="Cyt_P450"/>
</dbReference>
<comment type="similarity">
    <text evidence="2 9">Belongs to the cytochrome P450 family.</text>
</comment>
<comment type="cofactor">
    <cofactor evidence="1 8">
        <name>heme</name>
        <dbReference type="ChEBI" id="CHEBI:30413"/>
    </cofactor>
</comment>
<proteinExistence type="inferred from homology"/>
<evidence type="ECO:0000256" key="11">
    <source>
        <dbReference type="SAM" id="Phobius"/>
    </source>
</evidence>
<name>A0AAV9HYV2_9PEZI</name>